<dbReference type="InterPro" id="IPR006913">
    <property type="entry name" value="CENP-V/GFA"/>
</dbReference>
<dbReference type="AlphaFoldDB" id="A0A9X1FSR5"/>
<sequence>MRLTCHCGANELKVVLAEGLESARRCDCSFCRRRGAMNVSVRDGDLRIIRGAALALYQFGPRRAEHYFCSICGCYTHHRRSSDTSDFGVNVGGLEGINPRDIDPVPWLDGVNYNPENQGTP</sequence>
<proteinExistence type="predicted"/>
<organism evidence="2 3">
    <name type="scientific">Roseobacter insulae</name>
    <dbReference type="NCBI Taxonomy" id="2859783"/>
    <lineage>
        <taxon>Bacteria</taxon>
        <taxon>Pseudomonadati</taxon>
        <taxon>Pseudomonadota</taxon>
        <taxon>Alphaproteobacteria</taxon>
        <taxon>Rhodobacterales</taxon>
        <taxon>Roseobacteraceae</taxon>
        <taxon>Roseobacter</taxon>
    </lineage>
</organism>
<dbReference type="EMBL" id="JAHXDN010000001">
    <property type="protein sequence ID" value="MBW4706450.1"/>
    <property type="molecule type" value="Genomic_DNA"/>
</dbReference>
<evidence type="ECO:0000259" key="1">
    <source>
        <dbReference type="PROSITE" id="PS51891"/>
    </source>
</evidence>
<dbReference type="PROSITE" id="PS51891">
    <property type="entry name" value="CENP_V_GFA"/>
    <property type="match status" value="1"/>
</dbReference>
<dbReference type="PANTHER" id="PTHR28620:SF1">
    <property type="entry name" value="CENP-V_GFA DOMAIN-CONTAINING PROTEIN"/>
    <property type="match status" value="1"/>
</dbReference>
<comment type="caution">
    <text evidence="2">The sequence shown here is derived from an EMBL/GenBank/DDBJ whole genome shotgun (WGS) entry which is preliminary data.</text>
</comment>
<dbReference type="GO" id="GO:0016846">
    <property type="term" value="F:carbon-sulfur lyase activity"/>
    <property type="evidence" value="ECO:0007669"/>
    <property type="project" value="InterPro"/>
</dbReference>
<dbReference type="InterPro" id="IPR052355">
    <property type="entry name" value="CENP-V-like"/>
</dbReference>
<dbReference type="Pfam" id="PF04828">
    <property type="entry name" value="GFA"/>
    <property type="match status" value="1"/>
</dbReference>
<gene>
    <name evidence="2" type="ORF">KX928_01505</name>
</gene>
<keyword evidence="3" id="KW-1185">Reference proteome</keyword>
<feature type="domain" description="CENP-V/GFA" evidence="1">
    <location>
        <begin position="1"/>
        <end position="108"/>
    </location>
</feature>
<evidence type="ECO:0000313" key="2">
    <source>
        <dbReference type="EMBL" id="MBW4706450.1"/>
    </source>
</evidence>
<dbReference type="PANTHER" id="PTHR28620">
    <property type="entry name" value="CENTROMERE PROTEIN V"/>
    <property type="match status" value="1"/>
</dbReference>
<accession>A0A9X1FSR5</accession>
<evidence type="ECO:0000313" key="3">
    <source>
        <dbReference type="Proteomes" id="UP001138661"/>
    </source>
</evidence>
<dbReference type="Proteomes" id="UP001138661">
    <property type="component" value="Unassembled WGS sequence"/>
</dbReference>
<name>A0A9X1FSR5_9RHOB</name>
<protein>
    <submittedName>
        <fullName evidence="2">GFA family protein</fullName>
    </submittedName>
</protein>
<reference evidence="2" key="1">
    <citation type="submission" date="2021-07" db="EMBL/GenBank/DDBJ databases">
        <title>Roseobacter insulae sp. nov., isolated from a tidal flat.</title>
        <authorList>
            <person name="Park S."/>
            <person name="Yoon J.-H."/>
        </authorList>
    </citation>
    <scope>NUCLEOTIDE SEQUENCE</scope>
    <source>
        <strain evidence="2">YSTF-M11</strain>
    </source>
</reference>